<evidence type="ECO:0000256" key="1">
    <source>
        <dbReference type="ARBA" id="ARBA00003469"/>
    </source>
</evidence>
<evidence type="ECO:0000313" key="14">
    <source>
        <dbReference type="EMBL" id="PXY35467.1"/>
    </source>
</evidence>
<dbReference type="PROSITE" id="PS51257">
    <property type="entry name" value="PROKAR_LIPOPROTEIN"/>
    <property type="match status" value="1"/>
</dbReference>
<dbReference type="InterPro" id="IPR015168">
    <property type="entry name" value="SsuA/THI5"/>
</dbReference>
<feature type="domain" description="SsuA/THI5-like" evidence="13">
    <location>
        <begin position="60"/>
        <end position="262"/>
    </location>
</feature>
<comment type="pathway">
    <text evidence="2">Cofactor biosynthesis; thiamine diphosphate biosynthesis.</text>
</comment>
<dbReference type="Proteomes" id="UP000247892">
    <property type="component" value="Unassembled WGS sequence"/>
</dbReference>
<dbReference type="RefSeq" id="WP_110335465.1">
    <property type="nucleotide sequence ID" value="NZ_JBHVKT010000038.1"/>
</dbReference>
<dbReference type="Pfam" id="PF09084">
    <property type="entry name" value="NMT1"/>
    <property type="match status" value="1"/>
</dbReference>
<evidence type="ECO:0000256" key="10">
    <source>
        <dbReference type="ARBA" id="ARBA00033171"/>
    </source>
</evidence>
<feature type="chain" id="PRO_5039520032" description="Thiamine pyrimidine synthase" evidence="12">
    <location>
        <begin position="25"/>
        <end position="365"/>
    </location>
</feature>
<dbReference type="Gene3D" id="3.40.190.10">
    <property type="entry name" value="Periplasmic binding protein-like II"/>
    <property type="match status" value="2"/>
</dbReference>
<dbReference type="PANTHER" id="PTHR31528:SF1">
    <property type="entry name" value="4-AMINO-5-HYDROXYMETHYL-2-METHYLPYRIMIDINE PHOSPHATE SYNTHASE THI11-RELATED"/>
    <property type="match status" value="1"/>
</dbReference>
<evidence type="ECO:0000256" key="9">
    <source>
        <dbReference type="ARBA" id="ARBA00023004"/>
    </source>
</evidence>
<evidence type="ECO:0000313" key="15">
    <source>
        <dbReference type="Proteomes" id="UP000247892"/>
    </source>
</evidence>
<comment type="similarity">
    <text evidence="3">Belongs to the NMT1/THI5 family.</text>
</comment>
<keyword evidence="6" id="KW-0479">Metal-binding</keyword>
<name>A0A318LST5_9PSEU</name>
<dbReference type="GO" id="GO:0046872">
    <property type="term" value="F:metal ion binding"/>
    <property type="evidence" value="ECO:0007669"/>
    <property type="project" value="UniProtKB-KW"/>
</dbReference>
<sequence>MTSNISRRRLLGLATAALTAVTLAGCGGTSAQGGGSLIFAVADKSLTATTASYTSVPLRAGYFADEKLDVTIQPVDTALSAVQSVATGQSFMTYASMNAVVSAAGQDDGLAVVGFTNGNIFRVAVPEDSPIRTVQDLKGKTIGSSTLTSISNLYAKGVLAQAGLDPEADAEYLPVGYGAQAAEALRGNEVQAYAGYDGPNVVIGDLLGTPLRALDTPLNDLTGTSALVVRKESIENEPERVVGMVRAFFKAMVFAQENPEAAIDMHWAEFPQSKPAATDEQVAREQAVRILGMRLDVTGGPGPSGEYGVQDAAAMQHTVDELARYGMVDKAVDLESSGLVDYSLADRYNDFDAGAVKQEALGWKG</sequence>
<dbReference type="SUPFAM" id="SSF53850">
    <property type="entry name" value="Periplasmic binding protein-like II"/>
    <property type="match status" value="1"/>
</dbReference>
<accession>A0A318LST5</accession>
<evidence type="ECO:0000259" key="13">
    <source>
        <dbReference type="Pfam" id="PF09084"/>
    </source>
</evidence>
<evidence type="ECO:0000256" key="6">
    <source>
        <dbReference type="ARBA" id="ARBA00022723"/>
    </source>
</evidence>
<keyword evidence="9" id="KW-0408">Iron</keyword>
<keyword evidence="15" id="KW-1185">Reference proteome</keyword>
<evidence type="ECO:0000256" key="5">
    <source>
        <dbReference type="ARBA" id="ARBA00022679"/>
    </source>
</evidence>
<dbReference type="AlphaFoldDB" id="A0A318LST5"/>
<keyword evidence="8" id="KW-0784">Thiamine biosynthesis</keyword>
<evidence type="ECO:0000256" key="7">
    <source>
        <dbReference type="ARBA" id="ARBA00022898"/>
    </source>
</evidence>
<dbReference type="InterPro" id="IPR006311">
    <property type="entry name" value="TAT_signal"/>
</dbReference>
<comment type="subunit">
    <text evidence="4">Homodimer.</text>
</comment>
<evidence type="ECO:0000256" key="8">
    <source>
        <dbReference type="ARBA" id="ARBA00022977"/>
    </source>
</evidence>
<dbReference type="PANTHER" id="PTHR31528">
    <property type="entry name" value="4-AMINO-5-HYDROXYMETHYL-2-METHYLPYRIMIDINE PHOSPHATE SYNTHASE THI11-RELATED"/>
    <property type="match status" value="1"/>
</dbReference>
<proteinExistence type="inferred from homology"/>
<keyword evidence="5" id="KW-0808">Transferase</keyword>
<protein>
    <recommendedName>
        <fullName evidence="10">Thiamine pyrimidine synthase</fullName>
    </recommendedName>
</protein>
<dbReference type="EMBL" id="MASU01000005">
    <property type="protein sequence ID" value="PXY35467.1"/>
    <property type="molecule type" value="Genomic_DNA"/>
</dbReference>
<evidence type="ECO:0000256" key="11">
    <source>
        <dbReference type="ARBA" id="ARBA00048179"/>
    </source>
</evidence>
<comment type="function">
    <text evidence="1">Responsible for the formation of the pyrimidine heterocycle in the thiamine biosynthesis pathway. Catalyzes the formation of hydroxymethylpyrimidine phosphate (HMP-P) from histidine and pyridoxal phosphate (PLP). The protein uses PLP and the active site histidine to form HMP-P, generating an inactive enzyme. The enzyme can only undergo a single turnover, which suggests it is a suicide enzyme.</text>
</comment>
<comment type="catalytic activity">
    <reaction evidence="11">
        <text>N(6)-(pyridoxal phosphate)-L-lysyl-[4-amino-5-hydroxymethyl-2-methylpyrimidine phosphate synthase] + L-histidyl-[4-amino-5-hydroxymethyl-2-methylpyrimidine phosphate synthase] + 2 Fe(3+) + 4 H2O = L-lysyl-[4-amino-5-hydroxymethyl-2-methylpyrimidine phosphate synthase] + (2S)-2-amino-5-hydroxy-4-oxopentanoyl-[4-amino-5-hydroxymethyl-2-methylpyrimidine phosphate synthase] + 4-amino-2-methyl-5-(phosphooxymethyl)pyrimidine + 3-oxopropanoate + 2 Fe(2+) + 2 H(+)</text>
        <dbReference type="Rhea" id="RHEA:65756"/>
        <dbReference type="Rhea" id="RHEA-COMP:16892"/>
        <dbReference type="Rhea" id="RHEA-COMP:16893"/>
        <dbReference type="Rhea" id="RHEA-COMP:16894"/>
        <dbReference type="Rhea" id="RHEA-COMP:16895"/>
        <dbReference type="ChEBI" id="CHEBI:15377"/>
        <dbReference type="ChEBI" id="CHEBI:15378"/>
        <dbReference type="ChEBI" id="CHEBI:29033"/>
        <dbReference type="ChEBI" id="CHEBI:29034"/>
        <dbReference type="ChEBI" id="CHEBI:29969"/>
        <dbReference type="ChEBI" id="CHEBI:29979"/>
        <dbReference type="ChEBI" id="CHEBI:33190"/>
        <dbReference type="ChEBI" id="CHEBI:58354"/>
        <dbReference type="ChEBI" id="CHEBI:143915"/>
        <dbReference type="ChEBI" id="CHEBI:157692"/>
    </reaction>
    <physiologicalReaction direction="left-to-right" evidence="11">
        <dbReference type="Rhea" id="RHEA:65757"/>
    </physiologicalReaction>
</comment>
<reference evidence="14 15" key="1">
    <citation type="submission" date="2016-07" db="EMBL/GenBank/DDBJ databases">
        <title>Draft genome sequence of Prauserella sp. YIM 121212, isolated from alkaline soil.</title>
        <authorList>
            <person name="Ruckert C."/>
            <person name="Albersmeier A."/>
            <person name="Jiang C.-L."/>
            <person name="Jiang Y."/>
            <person name="Kalinowski J."/>
            <person name="Schneider O."/>
            <person name="Winkler A."/>
            <person name="Zotchev S.B."/>
        </authorList>
    </citation>
    <scope>NUCLEOTIDE SEQUENCE [LARGE SCALE GENOMIC DNA]</scope>
    <source>
        <strain evidence="14 15">YIM 121212</strain>
    </source>
</reference>
<evidence type="ECO:0000256" key="3">
    <source>
        <dbReference type="ARBA" id="ARBA00009406"/>
    </source>
</evidence>
<evidence type="ECO:0000256" key="12">
    <source>
        <dbReference type="SAM" id="SignalP"/>
    </source>
</evidence>
<dbReference type="OrthoDB" id="174578at2"/>
<dbReference type="GO" id="GO:0016740">
    <property type="term" value="F:transferase activity"/>
    <property type="evidence" value="ECO:0007669"/>
    <property type="project" value="UniProtKB-KW"/>
</dbReference>
<evidence type="ECO:0000256" key="2">
    <source>
        <dbReference type="ARBA" id="ARBA00004948"/>
    </source>
</evidence>
<keyword evidence="12" id="KW-0732">Signal</keyword>
<keyword evidence="7" id="KW-0663">Pyridoxal phosphate</keyword>
<dbReference type="GO" id="GO:0009228">
    <property type="term" value="P:thiamine biosynthetic process"/>
    <property type="evidence" value="ECO:0007669"/>
    <property type="project" value="UniProtKB-KW"/>
</dbReference>
<dbReference type="InterPro" id="IPR027939">
    <property type="entry name" value="NMT1/THI5"/>
</dbReference>
<dbReference type="PROSITE" id="PS51318">
    <property type="entry name" value="TAT"/>
    <property type="match status" value="1"/>
</dbReference>
<evidence type="ECO:0000256" key="4">
    <source>
        <dbReference type="ARBA" id="ARBA00011738"/>
    </source>
</evidence>
<gene>
    <name evidence="14" type="ORF">BA062_08030</name>
</gene>
<organism evidence="14 15">
    <name type="scientific">Prauserella flavalba</name>
    <dbReference type="NCBI Taxonomy" id="1477506"/>
    <lineage>
        <taxon>Bacteria</taxon>
        <taxon>Bacillati</taxon>
        <taxon>Actinomycetota</taxon>
        <taxon>Actinomycetes</taxon>
        <taxon>Pseudonocardiales</taxon>
        <taxon>Pseudonocardiaceae</taxon>
        <taxon>Prauserella</taxon>
    </lineage>
</organism>
<comment type="caution">
    <text evidence="14">The sequence shown here is derived from an EMBL/GenBank/DDBJ whole genome shotgun (WGS) entry which is preliminary data.</text>
</comment>
<feature type="signal peptide" evidence="12">
    <location>
        <begin position="1"/>
        <end position="24"/>
    </location>
</feature>